<gene>
    <name evidence="1" type="ORF">SCFA_660064</name>
</gene>
<evidence type="ECO:0000313" key="1">
    <source>
        <dbReference type="EMBL" id="VFU17425.1"/>
    </source>
</evidence>
<dbReference type="EMBL" id="CAADRM010000132">
    <property type="protein sequence ID" value="VFU17425.1"/>
    <property type="molecule type" value="Genomic_DNA"/>
</dbReference>
<dbReference type="AlphaFoldDB" id="A0A485M3D6"/>
<sequence length="62" mass="7268">MQGTCCMEKILSYGKRYHCLSMPNDCPGPCLYDKRCRMHHVFKSFEVVKILHCEYLVALRPS</sequence>
<proteinExistence type="predicted"/>
<accession>A0A485M3D6</accession>
<name>A0A485M3D6_9ZZZZ</name>
<organism evidence="1">
    <name type="scientific">anaerobic digester metagenome</name>
    <dbReference type="NCBI Taxonomy" id="1263854"/>
    <lineage>
        <taxon>unclassified sequences</taxon>
        <taxon>metagenomes</taxon>
        <taxon>ecological metagenomes</taxon>
    </lineage>
</organism>
<reference evidence="1" key="1">
    <citation type="submission" date="2019-03" db="EMBL/GenBank/DDBJ databases">
        <authorList>
            <person name="Hao L."/>
        </authorList>
    </citation>
    <scope>NUCLEOTIDE SEQUENCE</scope>
</reference>
<protein>
    <submittedName>
        <fullName evidence="1">Uncharacterized protein</fullName>
    </submittedName>
</protein>